<dbReference type="Proteomes" id="UP001497600">
    <property type="component" value="Chromosome B"/>
</dbReference>
<evidence type="ECO:0000313" key="1">
    <source>
        <dbReference type="EMBL" id="CAK7896083.1"/>
    </source>
</evidence>
<dbReference type="EMBL" id="OZ004254">
    <property type="protein sequence ID" value="CAK7896083.1"/>
    <property type="molecule type" value="Genomic_DNA"/>
</dbReference>
<sequence>MRIARVFKGKFIASPFFLLSTKSGQIESTLPCDNVYAKCTYFSMNFPRVKNNVIM</sequence>
<name>A0ABP0E729_9ASCO</name>
<keyword evidence="2" id="KW-1185">Reference proteome</keyword>
<gene>
    <name evidence="1" type="ORF">CAAN4_B03334</name>
</gene>
<evidence type="ECO:0000313" key="2">
    <source>
        <dbReference type="Proteomes" id="UP001497600"/>
    </source>
</evidence>
<reference evidence="1 2" key="1">
    <citation type="submission" date="2024-01" db="EMBL/GenBank/DDBJ databases">
        <authorList>
            <consortium name="Genoscope - CEA"/>
            <person name="William W."/>
        </authorList>
    </citation>
    <scope>NUCLEOTIDE SEQUENCE [LARGE SCALE GENOMIC DNA]</scope>
    <source>
        <strain evidence="1 2">29B2s-10</strain>
    </source>
</reference>
<organism evidence="1 2">
    <name type="scientific">[Candida] anglica</name>
    <dbReference type="NCBI Taxonomy" id="148631"/>
    <lineage>
        <taxon>Eukaryota</taxon>
        <taxon>Fungi</taxon>
        <taxon>Dikarya</taxon>
        <taxon>Ascomycota</taxon>
        <taxon>Saccharomycotina</taxon>
        <taxon>Pichiomycetes</taxon>
        <taxon>Debaryomycetaceae</taxon>
        <taxon>Kurtzmaniella</taxon>
    </lineage>
</organism>
<protein>
    <submittedName>
        <fullName evidence="1">Uncharacterized protein</fullName>
    </submittedName>
</protein>
<proteinExistence type="predicted"/>
<accession>A0ABP0E729</accession>